<protein>
    <recommendedName>
        <fullName evidence="5">HTH cro/C1-type domain-containing protein</fullName>
    </recommendedName>
</protein>
<dbReference type="AlphaFoldDB" id="A0AAC9XXY7"/>
<feature type="domain" description="HTH cro/C1-type" evidence="5">
    <location>
        <begin position="6"/>
        <end position="59"/>
    </location>
</feature>
<evidence type="ECO:0000256" key="3">
    <source>
        <dbReference type="ARBA" id="ARBA00023125"/>
    </source>
</evidence>
<gene>
    <name evidence="6" type="ORF">PNIG_a2031</name>
</gene>
<comment type="similarity">
    <text evidence="1">Belongs to the ner transcriptional regulatory family.</text>
</comment>
<organism evidence="6 7">
    <name type="scientific">Pseudoalteromonas nigrifaciens</name>
    <dbReference type="NCBI Taxonomy" id="28109"/>
    <lineage>
        <taxon>Bacteria</taxon>
        <taxon>Pseudomonadati</taxon>
        <taxon>Pseudomonadota</taxon>
        <taxon>Gammaproteobacteria</taxon>
        <taxon>Alteromonadales</taxon>
        <taxon>Pseudoalteromonadaceae</taxon>
        <taxon>Pseudoalteromonas</taxon>
    </lineage>
</organism>
<dbReference type="GeneID" id="300941741"/>
<evidence type="ECO:0000259" key="5">
    <source>
        <dbReference type="PROSITE" id="PS50943"/>
    </source>
</evidence>
<name>A0AAC9XXY7_9GAMM</name>
<evidence type="ECO:0000256" key="1">
    <source>
        <dbReference type="ARBA" id="ARBA00006157"/>
    </source>
</evidence>
<evidence type="ECO:0000313" key="6">
    <source>
        <dbReference type="EMBL" id="ASM54093.1"/>
    </source>
</evidence>
<dbReference type="EMBL" id="CP011036">
    <property type="protein sequence ID" value="ASM54093.1"/>
    <property type="molecule type" value="Genomic_DNA"/>
</dbReference>
<dbReference type="SUPFAM" id="SSF47413">
    <property type="entry name" value="lambda repressor-like DNA-binding domains"/>
    <property type="match status" value="1"/>
</dbReference>
<reference evidence="6 7" key="1">
    <citation type="submission" date="2015-03" db="EMBL/GenBank/DDBJ databases">
        <authorList>
            <person name="Xie B.-B."/>
            <person name="Rong J.-C."/>
            <person name="Qin Q.-L."/>
            <person name="Zhang Y.-Z."/>
        </authorList>
    </citation>
    <scope>NUCLEOTIDE SEQUENCE [LARGE SCALE GENOMIC DNA]</scope>
    <source>
        <strain evidence="6 7">KMM 661</strain>
    </source>
</reference>
<dbReference type="PROSITE" id="PS50943">
    <property type="entry name" value="HTH_CROC1"/>
    <property type="match status" value="1"/>
</dbReference>
<keyword evidence="7" id="KW-1185">Reference proteome</keyword>
<dbReference type="InterPro" id="IPR038722">
    <property type="entry name" value="Ner_HTH_dom"/>
</dbReference>
<dbReference type="Pfam" id="PF13693">
    <property type="entry name" value="HTH_35"/>
    <property type="match status" value="1"/>
</dbReference>
<dbReference type="RefSeq" id="WP_089368292.1">
    <property type="nucleotide sequence ID" value="NZ_BJXZ01000023.1"/>
</dbReference>
<evidence type="ECO:0000256" key="4">
    <source>
        <dbReference type="ARBA" id="ARBA00023163"/>
    </source>
</evidence>
<keyword evidence="4" id="KW-0804">Transcription</keyword>
<dbReference type="Proteomes" id="UP000198329">
    <property type="component" value="Chromosome I"/>
</dbReference>
<evidence type="ECO:0000313" key="7">
    <source>
        <dbReference type="Proteomes" id="UP000198329"/>
    </source>
</evidence>
<evidence type="ECO:0000256" key="2">
    <source>
        <dbReference type="ARBA" id="ARBA00023015"/>
    </source>
</evidence>
<dbReference type="InterPro" id="IPR001387">
    <property type="entry name" value="Cro/C1-type_HTH"/>
</dbReference>
<sequence length="87" mass="9491">MKPDQIKQALEEKGYSLSIVATALGLNLSHVSSVIYQHTTSYKVASAIAKIIGEPVEAIFPDVSAYTKNKDTRSQKVQALRELLASE</sequence>
<proteinExistence type="inferred from homology"/>
<dbReference type="GO" id="GO:0003677">
    <property type="term" value="F:DNA binding"/>
    <property type="evidence" value="ECO:0007669"/>
    <property type="project" value="UniProtKB-KW"/>
</dbReference>
<dbReference type="Gene3D" id="1.10.260.40">
    <property type="entry name" value="lambda repressor-like DNA-binding domains"/>
    <property type="match status" value="1"/>
</dbReference>
<accession>A0AAC9XXY7</accession>
<dbReference type="InterPro" id="IPR010982">
    <property type="entry name" value="Lambda_DNA-bd_dom_sf"/>
</dbReference>
<keyword evidence="3" id="KW-0238">DNA-binding</keyword>
<keyword evidence="2" id="KW-0805">Transcription regulation</keyword>
<dbReference type="KEGG" id="png:PNIG_a2031"/>